<evidence type="ECO:0000256" key="4">
    <source>
        <dbReference type="ARBA" id="ARBA00022490"/>
    </source>
</evidence>
<comment type="caution">
    <text evidence="12">The sequence shown here is derived from an EMBL/GenBank/DDBJ whole genome shotgun (WGS) entry which is preliminary data.</text>
</comment>
<evidence type="ECO:0000256" key="1">
    <source>
        <dbReference type="ARBA" id="ARBA00004123"/>
    </source>
</evidence>
<dbReference type="GO" id="GO:0080008">
    <property type="term" value="C:Cul4-RING E3 ubiquitin ligase complex"/>
    <property type="evidence" value="ECO:0007669"/>
    <property type="project" value="TreeGrafter"/>
</dbReference>
<dbReference type="AlphaFoldDB" id="A0AAN9VIG0"/>
<dbReference type="Gene3D" id="2.130.10.10">
    <property type="entry name" value="YVTN repeat-like/Quinoprotein amine dehydrogenase"/>
    <property type="match status" value="2"/>
</dbReference>
<dbReference type="PANTHER" id="PTHR19860:SF16">
    <property type="entry name" value="DDB1- AND CUL4-ASSOCIATED FACTOR 12"/>
    <property type="match status" value="1"/>
</dbReference>
<keyword evidence="4" id="KW-0963">Cytoplasm</keyword>
<dbReference type="InterPro" id="IPR015943">
    <property type="entry name" value="WD40/YVTN_repeat-like_dom_sf"/>
</dbReference>
<dbReference type="FunFam" id="2.130.10.10:FF:001037">
    <property type="entry name" value="Blast:DDB1-and CUL4-associated factor 12"/>
    <property type="match status" value="1"/>
</dbReference>
<evidence type="ECO:0000256" key="6">
    <source>
        <dbReference type="ARBA" id="ARBA00022737"/>
    </source>
</evidence>
<evidence type="ECO:0000256" key="10">
    <source>
        <dbReference type="PROSITE-ProRule" id="PRU00221"/>
    </source>
</evidence>
<keyword evidence="7" id="KW-0833">Ubl conjugation pathway</keyword>
<comment type="pathway">
    <text evidence="3">Protein modification; protein ubiquitination.</text>
</comment>
<comment type="similarity">
    <text evidence="9">Belongs to the WD repeat DCAF12 family.</text>
</comment>
<dbReference type="PROSITE" id="PS50082">
    <property type="entry name" value="WD_REPEATS_2"/>
    <property type="match status" value="1"/>
</dbReference>
<comment type="subcellular location">
    <subcellularLocation>
        <location evidence="2">Cytoplasm</location>
    </subcellularLocation>
    <subcellularLocation>
        <location evidence="1">Nucleus</location>
    </subcellularLocation>
</comment>
<dbReference type="SMART" id="SM00320">
    <property type="entry name" value="WD40"/>
    <property type="match status" value="4"/>
</dbReference>
<evidence type="ECO:0000256" key="2">
    <source>
        <dbReference type="ARBA" id="ARBA00004496"/>
    </source>
</evidence>
<dbReference type="Proteomes" id="UP001378592">
    <property type="component" value="Unassembled WGS sequence"/>
</dbReference>
<feature type="repeat" description="WD" evidence="10">
    <location>
        <begin position="207"/>
        <end position="247"/>
    </location>
</feature>
<keyword evidence="5 10" id="KW-0853">WD repeat</keyword>
<dbReference type="InterPro" id="IPR051191">
    <property type="entry name" value="DCAF12"/>
</dbReference>
<evidence type="ECO:0000256" key="5">
    <source>
        <dbReference type="ARBA" id="ARBA00022574"/>
    </source>
</evidence>
<proteinExistence type="inferred from homology"/>
<evidence type="ECO:0000256" key="7">
    <source>
        <dbReference type="ARBA" id="ARBA00022786"/>
    </source>
</evidence>
<dbReference type="SUPFAM" id="SSF50978">
    <property type="entry name" value="WD40 repeat-like"/>
    <property type="match status" value="1"/>
</dbReference>
<evidence type="ECO:0000256" key="3">
    <source>
        <dbReference type="ARBA" id="ARBA00004906"/>
    </source>
</evidence>
<dbReference type="EMBL" id="JAZDUA010000238">
    <property type="protein sequence ID" value="KAK7863152.1"/>
    <property type="molecule type" value="Genomic_DNA"/>
</dbReference>
<gene>
    <name evidence="12" type="ORF">R5R35_012766</name>
</gene>
<evidence type="ECO:0000313" key="12">
    <source>
        <dbReference type="EMBL" id="KAK7863152.1"/>
    </source>
</evidence>
<sequence length="456" mass="51753">MAHTVRIPIYGRRPPCATSSRIDDWHQRLRVLRLERLRKPEKPEDFVVYEDSDDEEENLAAETQVLRTSYNFVDYVRCREMGGREPSWVGSDFGSRHILTHEMFKEYSVSLSNMNKVFCSQWLSDRQVVFGTKCNKLMVYDVVTERLDQIPSLQGRRDPVAAPQEQQCGIHSVQINPSKTLLATGARNSSEIAVYRLPTLDPVCVGEGAHRDWVFDMCWLDDQFLVSGSRDTRMALWRIQEDDLINREDVPSYKHIQALSVKDCRSAQKVRAVAFNKSFQEIAALSLNGYIHIWNAETFKQVKLSRKLPSCQENVCLAVQDSGMYAVGCRSYTLLLDARTLQAVKKIPTRYSGCGIRSASFQGNVLTIGTGVGILMFYDLRAGKYLDSSINSSRTVVLKASKGWVFPDEEYIDGFQHIKYTPAIYTHCYDSSGTRLFTAGGPLPANLYGNYAGLWQ</sequence>
<evidence type="ECO:0000259" key="11">
    <source>
        <dbReference type="Pfam" id="PF23760"/>
    </source>
</evidence>
<dbReference type="InterPro" id="IPR056151">
    <property type="entry name" value="Beta-prop_DCAF12"/>
</dbReference>
<evidence type="ECO:0000313" key="13">
    <source>
        <dbReference type="Proteomes" id="UP001378592"/>
    </source>
</evidence>
<evidence type="ECO:0000256" key="9">
    <source>
        <dbReference type="ARBA" id="ARBA00038022"/>
    </source>
</evidence>
<dbReference type="PANTHER" id="PTHR19860">
    <property type="entry name" value="DDB1- AND CUL4-ASSOCIATED FACTOR 12-RELATED"/>
    <property type="match status" value="1"/>
</dbReference>
<feature type="domain" description="DDB1- and CUL4-associated factor 12 beta-propeller" evidence="11">
    <location>
        <begin position="102"/>
        <end position="455"/>
    </location>
</feature>
<name>A0AAN9VIG0_9ORTH</name>
<dbReference type="Pfam" id="PF23760">
    <property type="entry name" value="Beta-prop_DCAF12"/>
    <property type="match status" value="1"/>
</dbReference>
<dbReference type="InterPro" id="IPR036322">
    <property type="entry name" value="WD40_repeat_dom_sf"/>
</dbReference>
<keyword evidence="6" id="KW-0677">Repeat</keyword>
<keyword evidence="13" id="KW-1185">Reference proteome</keyword>
<evidence type="ECO:0000256" key="8">
    <source>
        <dbReference type="ARBA" id="ARBA00023242"/>
    </source>
</evidence>
<dbReference type="GO" id="GO:0005634">
    <property type="term" value="C:nucleus"/>
    <property type="evidence" value="ECO:0007669"/>
    <property type="project" value="UniProtKB-SubCell"/>
</dbReference>
<keyword evidence="8" id="KW-0539">Nucleus</keyword>
<accession>A0AAN9VIG0</accession>
<protein>
    <recommendedName>
        <fullName evidence="11">DDB1- and CUL4-associated factor 12 beta-propeller domain-containing protein</fullName>
    </recommendedName>
</protein>
<reference evidence="12 13" key="1">
    <citation type="submission" date="2024-03" db="EMBL/GenBank/DDBJ databases">
        <title>The genome assembly and annotation of the cricket Gryllus longicercus Weissman &amp; Gray.</title>
        <authorList>
            <person name="Szrajer S."/>
            <person name="Gray D."/>
            <person name="Ylla G."/>
        </authorList>
    </citation>
    <scope>NUCLEOTIDE SEQUENCE [LARGE SCALE GENOMIC DNA]</scope>
    <source>
        <strain evidence="12">DAG 2021-001</strain>
        <tissue evidence="12">Whole body minus gut</tissue>
    </source>
</reference>
<organism evidence="12 13">
    <name type="scientific">Gryllus longicercus</name>
    <dbReference type="NCBI Taxonomy" id="2509291"/>
    <lineage>
        <taxon>Eukaryota</taxon>
        <taxon>Metazoa</taxon>
        <taxon>Ecdysozoa</taxon>
        <taxon>Arthropoda</taxon>
        <taxon>Hexapoda</taxon>
        <taxon>Insecta</taxon>
        <taxon>Pterygota</taxon>
        <taxon>Neoptera</taxon>
        <taxon>Polyneoptera</taxon>
        <taxon>Orthoptera</taxon>
        <taxon>Ensifera</taxon>
        <taxon>Gryllidea</taxon>
        <taxon>Grylloidea</taxon>
        <taxon>Gryllidae</taxon>
        <taxon>Gryllinae</taxon>
        <taxon>Gryllus</taxon>
    </lineage>
</organism>
<dbReference type="GO" id="GO:0005737">
    <property type="term" value="C:cytoplasm"/>
    <property type="evidence" value="ECO:0007669"/>
    <property type="project" value="UniProtKB-SubCell"/>
</dbReference>
<dbReference type="InterPro" id="IPR001680">
    <property type="entry name" value="WD40_rpt"/>
</dbReference>